<dbReference type="SUPFAM" id="SSF53474">
    <property type="entry name" value="alpha/beta-Hydrolases"/>
    <property type="match status" value="1"/>
</dbReference>
<dbReference type="PANTHER" id="PTHR13617:SF14">
    <property type="entry name" value="PROTEIN ABHD18"/>
    <property type="match status" value="1"/>
</dbReference>
<sequence>MGNALLDTPGAAWRAAGRHYRNVERELARHAPTRALVAAPRTAKVVGETLVRKIGADEPGLPVPRISPAFAAQVAIDEAILAIAMGPNAFPTRADYHRVGRELTDAGELFATRGWLDDPASYHRLPPDLTEPAFKKGWALGQSYERLLFPSGWSPRTEEPGAERWAGYEANRTASAVVLRHPGAPRPWVVAVHGFACGSAFMDFIGLHAMRMHRELGVNVALPVMPLHGARKISRISGESFLSFDLMNTVHGLSQGVWDVRRLLSWVRQQDAPAIGLYGVSLGAYMVSLLAGLDPNLDAVVAGIPVVDFPELIQSHSPTNIRLRAIEHRILGGNAEAVHRVVSPLSFAPLVPHERRFIYGGLGDRLARPTQAHRLWAHWDEPEIYWYGGNHVGYLWSGGVPEFVMTSMRSAGIVGEEADGDAQAEPEPLAQVADL</sequence>
<dbReference type="PANTHER" id="PTHR13617">
    <property type="entry name" value="PROTEIN ABHD18"/>
    <property type="match status" value="1"/>
</dbReference>
<proteinExistence type="predicted"/>
<dbReference type="Proteomes" id="UP000018291">
    <property type="component" value="Unassembled WGS sequence"/>
</dbReference>
<gene>
    <name evidence="1" type="ORF">BN381_360021</name>
</gene>
<dbReference type="HOGENOM" id="CLU_057308_0_0_11"/>
<accession>R4Z0B8</accession>
<comment type="caution">
    <text evidence="1">The sequence shown here is derived from an EMBL/GenBank/DDBJ whole genome shotgun (WGS) entry which is preliminary data.</text>
</comment>
<dbReference type="eggNOG" id="COG1073">
    <property type="taxonomic scope" value="Bacteria"/>
</dbReference>
<dbReference type="STRING" id="1229780.BN381_360021"/>
<dbReference type="Gene3D" id="3.40.50.1820">
    <property type="entry name" value="alpha/beta hydrolase"/>
    <property type="match status" value="1"/>
</dbReference>
<dbReference type="AlphaFoldDB" id="R4Z0B8"/>
<protein>
    <recommendedName>
        <fullName evidence="3">Alpha/beta hydrolase</fullName>
    </recommendedName>
</protein>
<dbReference type="EMBL" id="CANL01000030">
    <property type="protein sequence ID" value="CCM64319.1"/>
    <property type="molecule type" value="Genomic_DNA"/>
</dbReference>
<evidence type="ECO:0000313" key="1">
    <source>
        <dbReference type="EMBL" id="CCM64319.1"/>
    </source>
</evidence>
<evidence type="ECO:0000313" key="2">
    <source>
        <dbReference type="Proteomes" id="UP000018291"/>
    </source>
</evidence>
<dbReference type="InterPro" id="IPR029058">
    <property type="entry name" value="AB_hydrolase_fold"/>
</dbReference>
<keyword evidence="2" id="KW-1185">Reference proteome</keyword>
<name>R4Z0B8_9ACTN</name>
<reference evidence="1 2" key="1">
    <citation type="journal article" date="2013" name="ISME J.">
        <title>Metabolic model for the filamentous 'Candidatus Microthrix parvicella' based on genomic and metagenomic analyses.</title>
        <authorList>
            <person name="Jon McIlroy S."/>
            <person name="Kristiansen R."/>
            <person name="Albertsen M."/>
            <person name="Michael Karst S."/>
            <person name="Rossetti S."/>
            <person name="Lund Nielsen J."/>
            <person name="Tandoi V."/>
            <person name="James Seviour R."/>
            <person name="Nielsen P.H."/>
        </authorList>
    </citation>
    <scope>NUCLEOTIDE SEQUENCE [LARGE SCALE GENOMIC DNA]</scope>
    <source>
        <strain evidence="1 2">RN1</strain>
    </source>
</reference>
<organism evidence="1 2">
    <name type="scientific">Candidatus Neomicrothrix parvicella RN1</name>
    <dbReference type="NCBI Taxonomy" id="1229780"/>
    <lineage>
        <taxon>Bacteria</taxon>
        <taxon>Bacillati</taxon>
        <taxon>Actinomycetota</taxon>
        <taxon>Acidimicrobiia</taxon>
        <taxon>Acidimicrobiales</taxon>
        <taxon>Microthrixaceae</taxon>
        <taxon>Candidatus Neomicrothrix</taxon>
    </lineage>
</organism>
<evidence type="ECO:0008006" key="3">
    <source>
        <dbReference type="Google" id="ProtNLM"/>
    </source>
</evidence>
<dbReference type="RefSeq" id="WP_012228211.1">
    <property type="nucleotide sequence ID" value="NZ_HG422565.1"/>
</dbReference>
<dbReference type="OrthoDB" id="4739610at2"/>